<evidence type="ECO:0000256" key="1">
    <source>
        <dbReference type="SAM" id="Phobius"/>
    </source>
</evidence>
<proteinExistence type="predicted"/>
<gene>
    <name evidence="2" type="ORF">ET445_10450</name>
</gene>
<feature type="transmembrane region" description="Helical" evidence="1">
    <location>
        <begin position="58"/>
        <end position="81"/>
    </location>
</feature>
<dbReference type="AlphaFoldDB" id="A0A4P6FCT7"/>
<dbReference type="OrthoDB" id="5116782at2"/>
<accession>A0A4P6FCT7</accession>
<keyword evidence="1" id="KW-0812">Transmembrane</keyword>
<feature type="transmembrane region" description="Helical" evidence="1">
    <location>
        <begin position="93"/>
        <end position="119"/>
    </location>
</feature>
<evidence type="ECO:0000313" key="2">
    <source>
        <dbReference type="EMBL" id="QAY73704.1"/>
    </source>
</evidence>
<sequence>MTETSADLEAVAPKRATPFWLDLTIAIVVGLFYAYDVWEAVGNLVGLTDTTTQLDVPFTAWGLALLIAGIVLPLIVFALAFWIGRGRGVLAQLAVYVVGYALVQVLEADIASFFTLGGIDFG</sequence>
<organism evidence="2 3">
    <name type="scientific">Agromyces protaetiae</name>
    <dbReference type="NCBI Taxonomy" id="2509455"/>
    <lineage>
        <taxon>Bacteria</taxon>
        <taxon>Bacillati</taxon>
        <taxon>Actinomycetota</taxon>
        <taxon>Actinomycetes</taxon>
        <taxon>Micrococcales</taxon>
        <taxon>Microbacteriaceae</taxon>
        <taxon>Agromyces</taxon>
    </lineage>
</organism>
<feature type="transmembrane region" description="Helical" evidence="1">
    <location>
        <begin position="19"/>
        <end position="38"/>
    </location>
</feature>
<dbReference type="Proteomes" id="UP000291259">
    <property type="component" value="Chromosome"/>
</dbReference>
<evidence type="ECO:0000313" key="3">
    <source>
        <dbReference type="Proteomes" id="UP000291259"/>
    </source>
</evidence>
<protein>
    <submittedName>
        <fullName evidence="2">Uncharacterized protein</fullName>
    </submittedName>
</protein>
<keyword evidence="1" id="KW-0472">Membrane</keyword>
<keyword evidence="3" id="KW-1185">Reference proteome</keyword>
<dbReference type="RefSeq" id="WP_129191181.1">
    <property type="nucleotide sequence ID" value="NZ_CP035491.1"/>
</dbReference>
<reference evidence="2 3" key="1">
    <citation type="submission" date="2019-01" db="EMBL/GenBank/DDBJ databases">
        <title>Genome sequencing of strain FW100M-8.</title>
        <authorList>
            <person name="Heo J."/>
            <person name="Kim S.-J."/>
            <person name="Kim J.-S."/>
            <person name="Hong S.-B."/>
            <person name="Kwon S.-W."/>
        </authorList>
    </citation>
    <scope>NUCLEOTIDE SEQUENCE [LARGE SCALE GENOMIC DNA]</scope>
    <source>
        <strain evidence="2 3">FW100M-8</strain>
    </source>
</reference>
<dbReference type="EMBL" id="CP035491">
    <property type="protein sequence ID" value="QAY73704.1"/>
    <property type="molecule type" value="Genomic_DNA"/>
</dbReference>
<keyword evidence="1" id="KW-1133">Transmembrane helix</keyword>
<name>A0A4P6FCT7_9MICO</name>
<dbReference type="KEGG" id="agf:ET445_10450"/>